<dbReference type="GO" id="GO:0016020">
    <property type="term" value="C:membrane"/>
    <property type="evidence" value="ECO:0007669"/>
    <property type="project" value="UniProtKB-SubCell"/>
</dbReference>
<dbReference type="Proteomes" id="UP000018001">
    <property type="component" value="Unassembled WGS sequence"/>
</dbReference>
<evidence type="ECO:0000256" key="6">
    <source>
        <dbReference type="SAM" id="Phobius"/>
    </source>
</evidence>
<dbReference type="Gene3D" id="3.40.50.1820">
    <property type="entry name" value="alpha/beta hydrolase"/>
    <property type="match status" value="1"/>
</dbReference>
<evidence type="ECO:0000313" key="9">
    <source>
        <dbReference type="Proteomes" id="UP000018001"/>
    </source>
</evidence>
<dbReference type="PROSITE" id="PS50207">
    <property type="entry name" value="CASPASE_P10"/>
    <property type="match status" value="1"/>
</dbReference>
<dbReference type="SUPFAM" id="SSF53474">
    <property type="entry name" value="alpha/beta-Hydrolases"/>
    <property type="match status" value="1"/>
</dbReference>
<dbReference type="Pfam" id="PF11960">
    <property type="entry name" value="DUF3474"/>
    <property type="match status" value="1"/>
</dbReference>
<sequence length="771" mass="86809">MATLAATLVSHEHCPDRPQAEESKSRTADARLNDLYRNKFEFPDFTIKQIRDAIPRHCFQRSALTSLYYVVRDSISLAVIFAVFYHYVTPDSVPSTTVRSILWVLYSAIQGLFGTGLWVIGHECGHQAFSRFRILNDFVGFVCHSFVLVPYFSFKLSHRQHHKATGNISRDVGFIPMTKAEFAARLRLTVNELNELTEEIPFFTAVNLLGQQLLGWPLYLLANVSSHDNHEAKKSGRGKGKHNGLFGGVNHFSPSSPLFEAQDANVILLSDLGLFSMASFLGYIGSNFGLSNLFVWYGLPYIWVNHWIAAITFLQHTDATVPHYEPQAWNFCRGACATVDRDMGFIGRHIFHKGTDTHVLHHFVSTIPFYHAAEATEAIRKVMGRHYRKSENTGSSKSKQGQVSLVKLCRDSVPSRCTPNRLLFNGHLQTVWTVLKSSDVPVYYKRKVFESNDSTYPGHFAVDFVVPPCDLSDDPEVLDTARRWTLPDGLPSRTGFFTHEESQALSSQDEKPMLVALHGLCGGSHEEYLRHVLAALTADGRWEACVLNARGCSQTKITSPVLYHSASTWDLRQTVQWLREKFPNRPLFGIGFSLGANILAQNPRIDVDAARTIVYQHDFDRIIQCPTWGYPTERAYYRDASCVDAMLAIKIPFFALNAEDDPIATRDAIPFQEFSQTPYGVLVTTSWGGHLGWFERGGGRWFVKPVCNFLNKMANEIDLESPLVIRKSGRGPGKWLAQAEKKNLGIGPKPGVFDPMRRKLLPPEVVQKDGH</sequence>
<dbReference type="Pfam" id="PF00561">
    <property type="entry name" value="Abhydrolase_1"/>
    <property type="match status" value="1"/>
</dbReference>
<keyword evidence="6" id="KW-1133">Transmembrane helix</keyword>
<keyword evidence="4" id="KW-0560">Oxidoreductase</keyword>
<keyword evidence="5 6" id="KW-0472">Membrane</keyword>
<evidence type="ECO:0000256" key="4">
    <source>
        <dbReference type="ARBA" id="ARBA00023002"/>
    </source>
</evidence>
<feature type="transmembrane region" description="Helical" evidence="6">
    <location>
        <begin position="132"/>
        <end position="154"/>
    </location>
</feature>
<protein>
    <submittedName>
        <fullName evidence="8">Oleate delta-12 desaturase</fullName>
    </submittedName>
</protein>
<keyword evidence="6" id="KW-0812">Transmembrane</keyword>
<dbReference type="InterPro" id="IPR002138">
    <property type="entry name" value="Pept_C14_p10"/>
</dbReference>
<dbReference type="Pfam" id="PF00487">
    <property type="entry name" value="FA_desaturase"/>
    <property type="match status" value="1"/>
</dbReference>
<comment type="pathway">
    <text evidence="2">Lipid metabolism.</text>
</comment>
<name>V5HUN1_BYSSN</name>
<feature type="transmembrane region" description="Helical" evidence="6">
    <location>
        <begin position="100"/>
        <end position="120"/>
    </location>
</feature>
<evidence type="ECO:0000313" key="8">
    <source>
        <dbReference type="EMBL" id="GAD93335.1"/>
    </source>
</evidence>
<dbReference type="eggNOG" id="KOG1838">
    <property type="taxonomic scope" value="Eukaryota"/>
</dbReference>
<dbReference type="GO" id="GO:0016717">
    <property type="term" value="F:oxidoreductase activity, acting on paired donors, with oxidation of a pair of donors resulting in the reduction of molecular oxygen to two molecules of water"/>
    <property type="evidence" value="ECO:0007669"/>
    <property type="project" value="InterPro"/>
</dbReference>
<dbReference type="OrthoDB" id="5954035at2759"/>
<evidence type="ECO:0000259" key="7">
    <source>
        <dbReference type="PROSITE" id="PS50207"/>
    </source>
</evidence>
<dbReference type="InterPro" id="IPR029058">
    <property type="entry name" value="AB_hydrolase_fold"/>
</dbReference>
<dbReference type="InterPro" id="IPR000073">
    <property type="entry name" value="AB_hydrolase_1"/>
</dbReference>
<proteinExistence type="inferred from homology"/>
<dbReference type="CDD" id="cd03507">
    <property type="entry name" value="Delta12-FADS-like"/>
    <property type="match status" value="1"/>
</dbReference>
<dbReference type="GO" id="GO:0006629">
    <property type="term" value="P:lipid metabolic process"/>
    <property type="evidence" value="ECO:0007669"/>
    <property type="project" value="InterPro"/>
</dbReference>
<dbReference type="PANTHER" id="PTHR32100">
    <property type="entry name" value="OMEGA-6 FATTY ACID DESATURASE, CHLOROPLASTIC"/>
    <property type="match status" value="1"/>
</dbReference>
<dbReference type="InterPro" id="IPR005804">
    <property type="entry name" value="FA_desaturase_dom"/>
</dbReference>
<organism evidence="8 9">
    <name type="scientific">Byssochlamys spectabilis (strain No. 5 / NBRC 109023)</name>
    <name type="common">Paecilomyces variotii</name>
    <dbReference type="NCBI Taxonomy" id="1356009"/>
    <lineage>
        <taxon>Eukaryota</taxon>
        <taxon>Fungi</taxon>
        <taxon>Dikarya</taxon>
        <taxon>Ascomycota</taxon>
        <taxon>Pezizomycotina</taxon>
        <taxon>Eurotiomycetes</taxon>
        <taxon>Eurotiomycetidae</taxon>
        <taxon>Eurotiales</taxon>
        <taxon>Thermoascaceae</taxon>
        <taxon>Paecilomyces</taxon>
    </lineage>
</organism>
<dbReference type="InterPro" id="IPR012171">
    <property type="entry name" value="Fatty_acid_desaturase"/>
</dbReference>
<evidence type="ECO:0000256" key="5">
    <source>
        <dbReference type="ARBA" id="ARBA00023136"/>
    </source>
</evidence>
<evidence type="ECO:0000256" key="2">
    <source>
        <dbReference type="ARBA" id="ARBA00005189"/>
    </source>
</evidence>
<reference evidence="9" key="1">
    <citation type="journal article" date="2014" name="Genome Announc.">
        <title>Draft genome sequence of the formaldehyde-resistant fungus Byssochlamys spectabilis No. 5 (anamorph Paecilomyces variotii No. 5) (NBRC109023).</title>
        <authorList>
            <person name="Oka T."/>
            <person name="Ekino K."/>
            <person name="Fukuda K."/>
            <person name="Nomura Y."/>
        </authorList>
    </citation>
    <scope>NUCLEOTIDE SEQUENCE [LARGE SCALE GENOMIC DNA]</scope>
    <source>
        <strain evidence="9">No. 5 / NBRC 109023</strain>
    </source>
</reference>
<dbReference type="InterPro" id="IPR021863">
    <property type="entry name" value="FAS_N"/>
</dbReference>
<evidence type="ECO:0000256" key="3">
    <source>
        <dbReference type="ARBA" id="ARBA00009295"/>
    </source>
</evidence>
<dbReference type="GO" id="GO:0004197">
    <property type="term" value="F:cysteine-type endopeptidase activity"/>
    <property type="evidence" value="ECO:0007669"/>
    <property type="project" value="InterPro"/>
</dbReference>
<dbReference type="HOGENOM" id="CLU_362461_0_0_1"/>
<dbReference type="AlphaFoldDB" id="V5HUN1"/>
<feature type="domain" description="Caspase family p10" evidence="7">
    <location>
        <begin position="681"/>
        <end position="724"/>
    </location>
</feature>
<comment type="subcellular location">
    <subcellularLocation>
        <location evidence="1">Membrane</location>
    </subcellularLocation>
</comment>
<keyword evidence="9" id="KW-1185">Reference proteome</keyword>
<comment type="similarity">
    <text evidence="3">Belongs to the fatty acid desaturase type 1 family.</text>
</comment>
<feature type="transmembrane region" description="Helical" evidence="6">
    <location>
        <begin position="66"/>
        <end position="88"/>
    </location>
</feature>
<dbReference type="InParanoid" id="V5HUN1"/>
<dbReference type="EMBL" id="BAUL01000054">
    <property type="protein sequence ID" value="GAD93335.1"/>
    <property type="molecule type" value="Genomic_DNA"/>
</dbReference>
<gene>
    <name evidence="8" type="ORF">PVAR5_1944</name>
</gene>
<comment type="caution">
    <text evidence="8">The sequence shown here is derived from an EMBL/GenBank/DDBJ whole genome shotgun (WGS) entry which is preliminary data.</text>
</comment>
<dbReference type="GO" id="GO:0006508">
    <property type="term" value="P:proteolysis"/>
    <property type="evidence" value="ECO:0007669"/>
    <property type="project" value="InterPro"/>
</dbReference>
<evidence type="ECO:0000256" key="1">
    <source>
        <dbReference type="ARBA" id="ARBA00004370"/>
    </source>
</evidence>
<accession>V5HUN1</accession>